<dbReference type="PROSITE" id="PS50887">
    <property type="entry name" value="GGDEF"/>
    <property type="match status" value="1"/>
</dbReference>
<dbReference type="Pfam" id="PF17152">
    <property type="entry name" value="CHASE8"/>
    <property type="match status" value="1"/>
</dbReference>
<keyword evidence="2" id="KW-0472">Membrane</keyword>
<dbReference type="InterPro" id="IPR052163">
    <property type="entry name" value="DGC-Regulatory_Protein"/>
</dbReference>
<dbReference type="AlphaFoldDB" id="A0A2N3IVW7"/>
<dbReference type="EMBL" id="NQMM01000036">
    <property type="protein sequence ID" value="PKQ76489.1"/>
    <property type="molecule type" value="Genomic_DNA"/>
</dbReference>
<dbReference type="CDD" id="cd01949">
    <property type="entry name" value="GGDEF"/>
    <property type="match status" value="1"/>
</dbReference>
<dbReference type="PROSITE" id="PS50885">
    <property type="entry name" value="HAMP"/>
    <property type="match status" value="1"/>
</dbReference>
<feature type="domain" description="GGDEF" evidence="4">
    <location>
        <begin position="279"/>
        <end position="412"/>
    </location>
</feature>
<reference evidence="5 6" key="1">
    <citation type="journal article" date="2017" name="Front. Microbiol.">
        <title>Strong Genomic and Phenotypic Heterogeneity in the Aeromonas sobria Species Complex.</title>
        <authorList>
            <person name="Gauthier J."/>
            <person name="Vincent A.T."/>
            <person name="Charette S.J."/>
            <person name="Derome N."/>
        </authorList>
    </citation>
    <scope>NUCLEOTIDE SEQUENCE [LARGE SCALE GENOMIC DNA]</scope>
    <source>
        <strain evidence="5 6">TM18</strain>
    </source>
</reference>
<feature type="transmembrane region" description="Helical" evidence="2">
    <location>
        <begin position="151"/>
        <end position="175"/>
    </location>
</feature>
<dbReference type="PANTHER" id="PTHR46663">
    <property type="entry name" value="DIGUANYLATE CYCLASE DGCT-RELATED"/>
    <property type="match status" value="1"/>
</dbReference>
<dbReference type="Pfam" id="PF00672">
    <property type="entry name" value="HAMP"/>
    <property type="match status" value="1"/>
</dbReference>
<dbReference type="Gene3D" id="3.30.70.270">
    <property type="match status" value="1"/>
</dbReference>
<dbReference type="FunFam" id="3.30.70.270:FF:000001">
    <property type="entry name" value="Diguanylate cyclase domain protein"/>
    <property type="match status" value="1"/>
</dbReference>
<keyword evidence="2" id="KW-1133">Transmembrane helix</keyword>
<accession>A0A2N3IVW7</accession>
<dbReference type="InterPro" id="IPR000160">
    <property type="entry name" value="GGDEF_dom"/>
</dbReference>
<dbReference type="InterPro" id="IPR043128">
    <property type="entry name" value="Rev_trsase/Diguanyl_cyclase"/>
</dbReference>
<evidence type="ECO:0000313" key="5">
    <source>
        <dbReference type="EMBL" id="PKQ76489.1"/>
    </source>
</evidence>
<dbReference type="InterPro" id="IPR003660">
    <property type="entry name" value="HAMP_dom"/>
</dbReference>
<dbReference type="GO" id="GO:0003824">
    <property type="term" value="F:catalytic activity"/>
    <property type="evidence" value="ECO:0007669"/>
    <property type="project" value="UniProtKB-ARBA"/>
</dbReference>
<dbReference type="Pfam" id="PF00990">
    <property type="entry name" value="GGDEF"/>
    <property type="match status" value="1"/>
</dbReference>
<dbReference type="Proteomes" id="UP000233467">
    <property type="component" value="Unassembled WGS sequence"/>
</dbReference>
<evidence type="ECO:0000256" key="2">
    <source>
        <dbReference type="SAM" id="Phobius"/>
    </source>
</evidence>
<gene>
    <name evidence="5" type="ORF">CJP16_12910</name>
</gene>
<protein>
    <submittedName>
        <fullName evidence="5">Diguanylate cyclase</fullName>
    </submittedName>
</protein>
<feature type="domain" description="HAMP" evidence="3">
    <location>
        <begin position="183"/>
        <end position="236"/>
    </location>
</feature>
<dbReference type="SMART" id="SM00267">
    <property type="entry name" value="GGDEF"/>
    <property type="match status" value="1"/>
</dbReference>
<proteinExistence type="predicted"/>
<keyword evidence="2" id="KW-0812">Transmembrane</keyword>
<keyword evidence="6" id="KW-1185">Reference proteome</keyword>
<dbReference type="GO" id="GO:0007165">
    <property type="term" value="P:signal transduction"/>
    <property type="evidence" value="ECO:0007669"/>
    <property type="project" value="InterPro"/>
</dbReference>
<dbReference type="InterPro" id="IPR029787">
    <property type="entry name" value="Nucleotide_cyclase"/>
</dbReference>
<dbReference type="GO" id="GO:0016020">
    <property type="term" value="C:membrane"/>
    <property type="evidence" value="ECO:0007669"/>
    <property type="project" value="InterPro"/>
</dbReference>
<name>A0A2N3IVW7_AERSO</name>
<dbReference type="RefSeq" id="WP_101325012.1">
    <property type="nucleotide sequence ID" value="NZ_NQMM01000036.1"/>
</dbReference>
<comment type="cofactor">
    <cofactor evidence="1">
        <name>Mg(2+)</name>
        <dbReference type="ChEBI" id="CHEBI:18420"/>
    </cofactor>
</comment>
<dbReference type="InterPro" id="IPR033417">
    <property type="entry name" value="CHASE8"/>
</dbReference>
<organism evidence="5 6">
    <name type="scientific">Aeromonas sobria</name>
    <dbReference type="NCBI Taxonomy" id="646"/>
    <lineage>
        <taxon>Bacteria</taxon>
        <taxon>Pseudomonadati</taxon>
        <taxon>Pseudomonadota</taxon>
        <taxon>Gammaproteobacteria</taxon>
        <taxon>Aeromonadales</taxon>
        <taxon>Aeromonadaceae</taxon>
        <taxon>Aeromonas</taxon>
    </lineage>
</organism>
<sequence length="421" mass="45877">MSRPPNVAPRRLTLRQSLGRTHLVAAITAVSVAGLFLTLVTLLVVRLYADHNLELVARAISYSAEAAVVFRDEEAASEALIGIVAHEEVAEATIFLNNGQPFANWARPRSNPLVTLEDYLAQLLMPGPVKIPMLRGGEQIATIELRGHGEYLLLFLLSVVLVMAVCLALSAMLALHVAGRMQFTITSPLRQLAQVAHSVRRQRTLGMRAPPADIVELNELGDDFNALLDELQAWQAQQARENASLLHQATHDNLTGLPNRALFDARLGQAIMLAETAGEGFALLYLDCDRFKQINDNLGHNAGDEVLVTLSRRVEHQLRPLDLVCRLGGDEFAILLSPVFAQQDVEEVIKRIQQAMSDPVVLQDGQTLIAGVSIGFALYQAGISASALCAQADQAMYLAKRDRRGDVQATPAGVQQSVLQE</sequence>
<evidence type="ECO:0000256" key="1">
    <source>
        <dbReference type="ARBA" id="ARBA00001946"/>
    </source>
</evidence>
<dbReference type="PANTHER" id="PTHR46663:SF2">
    <property type="entry name" value="GGDEF DOMAIN-CONTAINING PROTEIN"/>
    <property type="match status" value="1"/>
</dbReference>
<comment type="caution">
    <text evidence="5">The sequence shown here is derived from an EMBL/GenBank/DDBJ whole genome shotgun (WGS) entry which is preliminary data.</text>
</comment>
<dbReference type="NCBIfam" id="TIGR00254">
    <property type="entry name" value="GGDEF"/>
    <property type="match status" value="1"/>
</dbReference>
<dbReference type="SUPFAM" id="SSF55073">
    <property type="entry name" value="Nucleotide cyclase"/>
    <property type="match status" value="1"/>
</dbReference>
<evidence type="ECO:0000313" key="6">
    <source>
        <dbReference type="Proteomes" id="UP000233467"/>
    </source>
</evidence>
<evidence type="ECO:0000259" key="3">
    <source>
        <dbReference type="PROSITE" id="PS50885"/>
    </source>
</evidence>
<feature type="transmembrane region" description="Helical" evidence="2">
    <location>
        <begin position="21"/>
        <end position="45"/>
    </location>
</feature>
<evidence type="ECO:0000259" key="4">
    <source>
        <dbReference type="PROSITE" id="PS50887"/>
    </source>
</evidence>